<evidence type="ECO:0000256" key="14">
    <source>
        <dbReference type="PIRNR" id="PIRNR006135"/>
    </source>
</evidence>
<keyword evidence="9 14" id="KW-0808">Transferase</keyword>
<comment type="caution">
    <text evidence="17">The sequence shown here is derived from an EMBL/GenBank/DDBJ whole genome shotgun (WGS) entry which is preliminary data.</text>
</comment>
<keyword evidence="12 14" id="KW-0067">ATP-binding</keyword>
<dbReference type="CDD" id="cd00544">
    <property type="entry name" value="CobU"/>
    <property type="match status" value="1"/>
</dbReference>
<dbReference type="Pfam" id="PF02283">
    <property type="entry name" value="CobU"/>
    <property type="match status" value="1"/>
</dbReference>
<evidence type="ECO:0000256" key="6">
    <source>
        <dbReference type="ARBA" id="ARBA00005159"/>
    </source>
</evidence>
<evidence type="ECO:0000256" key="1">
    <source>
        <dbReference type="ARBA" id="ARBA00000312"/>
    </source>
</evidence>
<organism evidence="17 18">
    <name type="scientific">Oceanospirillum sediminis</name>
    <dbReference type="NCBI Taxonomy" id="2760088"/>
    <lineage>
        <taxon>Bacteria</taxon>
        <taxon>Pseudomonadati</taxon>
        <taxon>Pseudomonadota</taxon>
        <taxon>Gammaproteobacteria</taxon>
        <taxon>Oceanospirillales</taxon>
        <taxon>Oceanospirillaceae</taxon>
        <taxon>Oceanospirillum</taxon>
    </lineage>
</organism>
<comment type="pathway">
    <text evidence="5 14">Cofactor biosynthesis; adenosylcobalamin biosynthesis; adenosylcobalamin from cob(II)yrinate a,c-diamide: step 6/7.</text>
</comment>
<dbReference type="SUPFAM" id="SSF52540">
    <property type="entry name" value="P-loop containing nucleoside triphosphate hydrolases"/>
    <property type="match status" value="1"/>
</dbReference>
<feature type="binding site" evidence="16">
    <location>
        <position position="83"/>
    </location>
    <ligand>
        <name>GTP</name>
        <dbReference type="ChEBI" id="CHEBI:37565"/>
    </ligand>
</feature>
<evidence type="ECO:0000256" key="16">
    <source>
        <dbReference type="PIRSR" id="PIRSR006135-2"/>
    </source>
</evidence>
<evidence type="ECO:0000313" key="18">
    <source>
        <dbReference type="Proteomes" id="UP000565262"/>
    </source>
</evidence>
<keyword evidence="10 14" id="KW-0547">Nucleotide-binding</keyword>
<keyword evidence="17" id="KW-0548">Nucleotidyltransferase</keyword>
<accession>A0A839IP64</accession>
<feature type="binding site" evidence="16">
    <location>
        <begin position="49"/>
        <end position="52"/>
    </location>
    <ligand>
        <name>GTP</name>
        <dbReference type="ChEBI" id="CHEBI:37565"/>
    </ligand>
</feature>
<dbReference type="EC" id="2.7.1.156" evidence="14"/>
<evidence type="ECO:0000256" key="15">
    <source>
        <dbReference type="PIRSR" id="PIRSR006135-1"/>
    </source>
</evidence>
<keyword evidence="11 14" id="KW-0418">Kinase</keyword>
<dbReference type="PANTHER" id="PTHR34848:SF1">
    <property type="entry name" value="BIFUNCTIONAL ADENOSYLCOBALAMIN BIOSYNTHESIS PROTEIN COBU"/>
    <property type="match status" value="1"/>
</dbReference>
<dbReference type="Proteomes" id="UP000565262">
    <property type="component" value="Unassembled WGS sequence"/>
</dbReference>
<dbReference type="GO" id="GO:0008820">
    <property type="term" value="F:cobinamide phosphate guanylyltransferase activity"/>
    <property type="evidence" value="ECO:0007669"/>
    <property type="project" value="UniProtKB-UniRule"/>
</dbReference>
<dbReference type="GO" id="GO:0043752">
    <property type="term" value="F:adenosylcobinamide kinase activity"/>
    <property type="evidence" value="ECO:0007669"/>
    <property type="project" value="UniProtKB-EC"/>
</dbReference>
<dbReference type="EMBL" id="JACJFM010000011">
    <property type="protein sequence ID" value="MBB1487045.1"/>
    <property type="molecule type" value="Genomic_DNA"/>
</dbReference>
<dbReference type="InterPro" id="IPR027417">
    <property type="entry name" value="P-loop_NTPase"/>
</dbReference>
<feature type="active site" description="GMP-histidine intermediate" evidence="15">
    <location>
        <position position="48"/>
    </location>
</feature>
<evidence type="ECO:0000256" key="8">
    <source>
        <dbReference type="ARBA" id="ARBA00022573"/>
    </source>
</evidence>
<dbReference type="UniPathway" id="UPA00148">
    <property type="reaction ID" value="UER00236"/>
</dbReference>
<comment type="pathway">
    <text evidence="6 14">Cofactor biosynthesis; adenosylcobalamin biosynthesis; adenosylcobalamin from cob(II)yrinate a,c-diamide: step 5/7.</text>
</comment>
<feature type="binding site" evidence="16">
    <location>
        <begin position="32"/>
        <end position="34"/>
    </location>
    <ligand>
        <name>GTP</name>
        <dbReference type="ChEBI" id="CHEBI:37565"/>
    </ligand>
</feature>
<comment type="similarity">
    <text evidence="7 14">Belongs to the CobU/CobP family.</text>
</comment>
<dbReference type="PANTHER" id="PTHR34848">
    <property type="match status" value="1"/>
</dbReference>
<name>A0A839IP64_9GAMM</name>
<sequence>MVRFILGGARSGKSALAEQLAVCSGKRVHYLATAQIWDEEMKDRVAHHKNSRPNHWQVTEEAIDIIPVIKKYAQVRGECLLLDCLTLWLTNILLLDDEDVLQAHQQQLVEYLQNDFRGELILVSNEVGQGIIPDNALARRFVDEAGRLHQRIAKVSDQVVFVTAGIPQTLKGPLLNMG</sequence>
<comment type="catalytic activity">
    <reaction evidence="1 14">
        <text>adenosylcob(III)inamide + ATP = adenosylcob(III)inamide phosphate + ADP + H(+)</text>
        <dbReference type="Rhea" id="RHEA:15769"/>
        <dbReference type="ChEBI" id="CHEBI:2480"/>
        <dbReference type="ChEBI" id="CHEBI:15378"/>
        <dbReference type="ChEBI" id="CHEBI:30616"/>
        <dbReference type="ChEBI" id="CHEBI:58502"/>
        <dbReference type="ChEBI" id="CHEBI:456216"/>
        <dbReference type="EC" id="2.7.1.156"/>
    </reaction>
</comment>
<dbReference type="InterPro" id="IPR003203">
    <property type="entry name" value="CobU/CobP"/>
</dbReference>
<proteinExistence type="inferred from homology"/>
<dbReference type="GO" id="GO:0005525">
    <property type="term" value="F:GTP binding"/>
    <property type="evidence" value="ECO:0007669"/>
    <property type="project" value="UniProtKB-UniRule"/>
</dbReference>
<dbReference type="RefSeq" id="WP_182808824.1">
    <property type="nucleotide sequence ID" value="NZ_JACJFM010000011.1"/>
</dbReference>
<protein>
    <recommendedName>
        <fullName evidence="14">Bifunctional adenosylcobalamin biosynthesis protein</fullName>
        <ecNumber evidence="14">2.7.1.156</ecNumber>
        <ecNumber evidence="14">2.7.7.62</ecNumber>
    </recommendedName>
</protein>
<feature type="binding site" evidence="16">
    <location>
        <begin position="7"/>
        <end position="14"/>
    </location>
    <ligand>
        <name>GTP</name>
        <dbReference type="ChEBI" id="CHEBI:37565"/>
    </ligand>
</feature>
<dbReference type="GO" id="GO:0009236">
    <property type="term" value="P:cobalamin biosynthetic process"/>
    <property type="evidence" value="ECO:0007669"/>
    <property type="project" value="UniProtKB-UniRule"/>
</dbReference>
<keyword evidence="13 14" id="KW-0342">GTP-binding</keyword>
<evidence type="ECO:0000256" key="9">
    <source>
        <dbReference type="ARBA" id="ARBA00022679"/>
    </source>
</evidence>
<comment type="function">
    <text evidence="4 14">Catalyzes ATP-dependent phosphorylation of adenosylcobinamide and addition of GMP to adenosylcobinamide phosphate.</text>
</comment>
<feature type="binding site" evidence="16">
    <location>
        <position position="60"/>
    </location>
    <ligand>
        <name>GTP</name>
        <dbReference type="ChEBI" id="CHEBI:37565"/>
    </ligand>
</feature>
<evidence type="ECO:0000256" key="13">
    <source>
        <dbReference type="ARBA" id="ARBA00023134"/>
    </source>
</evidence>
<dbReference type="NCBIfam" id="NF004469">
    <property type="entry name" value="PRK05800.1"/>
    <property type="match status" value="1"/>
</dbReference>
<evidence type="ECO:0000256" key="7">
    <source>
        <dbReference type="ARBA" id="ARBA00007490"/>
    </source>
</evidence>
<evidence type="ECO:0000256" key="5">
    <source>
        <dbReference type="ARBA" id="ARBA00004692"/>
    </source>
</evidence>
<evidence type="ECO:0000256" key="3">
    <source>
        <dbReference type="ARBA" id="ARBA00001522"/>
    </source>
</evidence>
<gene>
    <name evidence="17" type="primary">cobU</name>
    <name evidence="17" type="ORF">H4O21_10520</name>
</gene>
<dbReference type="PIRSF" id="PIRSF006135">
    <property type="entry name" value="CobU"/>
    <property type="match status" value="1"/>
</dbReference>
<evidence type="ECO:0000313" key="17">
    <source>
        <dbReference type="EMBL" id="MBB1487045.1"/>
    </source>
</evidence>
<dbReference type="AlphaFoldDB" id="A0A839IP64"/>
<comment type="catalytic activity">
    <reaction evidence="3">
        <text>adenosylcob(III)inamide + GTP = adenosylcob(III)inamide phosphate + GDP + H(+)</text>
        <dbReference type="Rhea" id="RHEA:15765"/>
        <dbReference type="ChEBI" id="CHEBI:2480"/>
        <dbReference type="ChEBI" id="CHEBI:15378"/>
        <dbReference type="ChEBI" id="CHEBI:37565"/>
        <dbReference type="ChEBI" id="CHEBI:58189"/>
        <dbReference type="ChEBI" id="CHEBI:58502"/>
        <dbReference type="EC" id="2.7.1.156"/>
    </reaction>
</comment>
<evidence type="ECO:0000256" key="2">
    <source>
        <dbReference type="ARBA" id="ARBA00000711"/>
    </source>
</evidence>
<keyword evidence="8 14" id="KW-0169">Cobalamin biosynthesis</keyword>
<dbReference type="Gene3D" id="3.40.50.300">
    <property type="entry name" value="P-loop containing nucleotide triphosphate hydrolases"/>
    <property type="match status" value="1"/>
</dbReference>
<dbReference type="GO" id="GO:0005524">
    <property type="term" value="F:ATP binding"/>
    <property type="evidence" value="ECO:0007669"/>
    <property type="project" value="UniProtKB-UniRule"/>
</dbReference>
<evidence type="ECO:0000256" key="12">
    <source>
        <dbReference type="ARBA" id="ARBA00022840"/>
    </source>
</evidence>
<evidence type="ECO:0000256" key="4">
    <source>
        <dbReference type="ARBA" id="ARBA00003889"/>
    </source>
</evidence>
<comment type="catalytic activity">
    <reaction evidence="2 14">
        <text>adenosylcob(III)inamide phosphate + GTP + H(+) = adenosylcob(III)inamide-GDP + diphosphate</text>
        <dbReference type="Rhea" id="RHEA:22712"/>
        <dbReference type="ChEBI" id="CHEBI:15378"/>
        <dbReference type="ChEBI" id="CHEBI:33019"/>
        <dbReference type="ChEBI" id="CHEBI:37565"/>
        <dbReference type="ChEBI" id="CHEBI:58502"/>
        <dbReference type="ChEBI" id="CHEBI:60487"/>
        <dbReference type="EC" id="2.7.7.62"/>
    </reaction>
</comment>
<keyword evidence="18" id="KW-1185">Reference proteome</keyword>
<reference evidence="17 18" key="1">
    <citation type="submission" date="2020-08" db="EMBL/GenBank/DDBJ databases">
        <title>Oceanospirillum sp. nov. isolated from marine sediment.</title>
        <authorList>
            <person name="Ji X."/>
        </authorList>
    </citation>
    <scope>NUCLEOTIDE SEQUENCE [LARGE SCALE GENOMIC DNA]</scope>
    <source>
        <strain evidence="17 18">D5</strain>
    </source>
</reference>
<dbReference type="EC" id="2.7.7.62" evidence="14"/>
<evidence type="ECO:0000256" key="10">
    <source>
        <dbReference type="ARBA" id="ARBA00022741"/>
    </source>
</evidence>
<evidence type="ECO:0000256" key="11">
    <source>
        <dbReference type="ARBA" id="ARBA00022777"/>
    </source>
</evidence>